<evidence type="ECO:0000313" key="3">
    <source>
        <dbReference type="Proteomes" id="UP001182556"/>
    </source>
</evidence>
<dbReference type="PANTHER" id="PTHR43441:SF5">
    <property type="entry name" value="FAMILY ACETYLTRANSFERASE, PUTATIVE-RELATED"/>
    <property type="match status" value="1"/>
</dbReference>
<dbReference type="SUPFAM" id="SSF55729">
    <property type="entry name" value="Acyl-CoA N-acyltransferases (Nat)"/>
    <property type="match status" value="1"/>
</dbReference>
<dbReference type="EMBL" id="JAODAN010000003">
    <property type="protein sequence ID" value="KAK1925777.1"/>
    <property type="molecule type" value="Genomic_DNA"/>
</dbReference>
<dbReference type="PANTHER" id="PTHR43441">
    <property type="entry name" value="RIBOSOMAL-PROTEIN-SERINE ACETYLTRANSFERASE"/>
    <property type="match status" value="1"/>
</dbReference>
<evidence type="ECO:0000259" key="1">
    <source>
        <dbReference type="Pfam" id="PF13302"/>
    </source>
</evidence>
<protein>
    <submittedName>
        <fullName evidence="2">Acyl-CoA N-acyltransferase</fullName>
    </submittedName>
</protein>
<dbReference type="Pfam" id="PF13302">
    <property type="entry name" value="Acetyltransf_3"/>
    <property type="match status" value="1"/>
</dbReference>
<keyword evidence="3" id="KW-1185">Reference proteome</keyword>
<feature type="domain" description="N-acetyltransferase" evidence="1">
    <location>
        <begin position="42"/>
        <end position="195"/>
    </location>
</feature>
<dbReference type="GO" id="GO:0008999">
    <property type="term" value="F:protein-N-terminal-alanine acetyltransferase activity"/>
    <property type="evidence" value="ECO:0007669"/>
    <property type="project" value="TreeGrafter"/>
</dbReference>
<evidence type="ECO:0000313" key="2">
    <source>
        <dbReference type="EMBL" id="KAK1925777.1"/>
    </source>
</evidence>
<dbReference type="GO" id="GO:1990189">
    <property type="term" value="F:protein N-terminal-serine acetyltransferase activity"/>
    <property type="evidence" value="ECO:0007669"/>
    <property type="project" value="TreeGrafter"/>
</dbReference>
<sequence>MAYLNQYTPPATPIPKGCHLDTPADQYDHNYVFPVTKLSSDRLEMRPFIPSEHAQLLFEGLQAYPETLRWISVHVPRTLDDVLELVERMFRRNPESMLYAIFSAPKPDARPDEYVFAGMLALICSSPSHLSIEPGWIIILPPFQRTHVLTHAAGLVIHYAMDLPSQGGLGLRRCQWTTTTLNLASQNAAKRLGFQYEGVLRAMWVLPPGKEGVRPGRKGDKFQDGQQRDNWFASIIADDWENGARDHIDKLMARK</sequence>
<comment type="caution">
    <text evidence="2">The sequence shown here is derived from an EMBL/GenBank/DDBJ whole genome shotgun (WGS) entry which is preliminary data.</text>
</comment>
<dbReference type="InterPro" id="IPR051908">
    <property type="entry name" value="Ribosomal_N-acetyltransferase"/>
</dbReference>
<accession>A0AAD9L7R5</accession>
<organism evidence="2 3">
    <name type="scientific">Papiliotrema laurentii</name>
    <name type="common">Cryptococcus laurentii</name>
    <dbReference type="NCBI Taxonomy" id="5418"/>
    <lineage>
        <taxon>Eukaryota</taxon>
        <taxon>Fungi</taxon>
        <taxon>Dikarya</taxon>
        <taxon>Basidiomycota</taxon>
        <taxon>Agaricomycotina</taxon>
        <taxon>Tremellomycetes</taxon>
        <taxon>Tremellales</taxon>
        <taxon>Rhynchogastremaceae</taxon>
        <taxon>Papiliotrema</taxon>
    </lineage>
</organism>
<reference evidence="2" key="1">
    <citation type="submission" date="2023-02" db="EMBL/GenBank/DDBJ databases">
        <title>Identification and recombinant expression of a fungal hydrolase from Papiliotrema laurentii that hydrolyzes apple cutin and clears colloidal polyester polyurethane.</title>
        <authorList>
            <consortium name="DOE Joint Genome Institute"/>
            <person name="Roman V.A."/>
            <person name="Bojanowski C."/>
            <person name="Crable B.R."/>
            <person name="Wagner D.N."/>
            <person name="Hung C.S."/>
            <person name="Nadeau L.J."/>
            <person name="Schratz L."/>
            <person name="Haridas S."/>
            <person name="Pangilinan J."/>
            <person name="Lipzen A."/>
            <person name="Na H."/>
            <person name="Yan M."/>
            <person name="Ng V."/>
            <person name="Grigoriev I.V."/>
            <person name="Spatafora J.W."/>
            <person name="Barlow D."/>
            <person name="Biffinger J."/>
            <person name="Kelley-Loughnane N."/>
            <person name="Varaljay V.A."/>
            <person name="Crookes-Goodson W.J."/>
        </authorList>
    </citation>
    <scope>NUCLEOTIDE SEQUENCE</scope>
    <source>
        <strain evidence="2">5307AH</strain>
    </source>
</reference>
<dbReference type="InterPro" id="IPR000182">
    <property type="entry name" value="GNAT_dom"/>
</dbReference>
<gene>
    <name evidence="2" type="ORF">DB88DRAFT_485063</name>
</gene>
<name>A0AAD9L7R5_PAPLA</name>
<dbReference type="AlphaFoldDB" id="A0AAD9L7R5"/>
<proteinExistence type="predicted"/>
<dbReference type="InterPro" id="IPR016181">
    <property type="entry name" value="Acyl_CoA_acyltransferase"/>
</dbReference>
<dbReference type="Proteomes" id="UP001182556">
    <property type="component" value="Unassembled WGS sequence"/>
</dbReference>
<dbReference type="Gene3D" id="3.40.630.30">
    <property type="match status" value="1"/>
</dbReference>